<dbReference type="Proteomes" id="UP001521931">
    <property type="component" value="Unassembled WGS sequence"/>
</dbReference>
<dbReference type="InterPro" id="IPR052770">
    <property type="entry name" value="Cobalt_transport_CbiQ"/>
</dbReference>
<keyword evidence="4 6" id="KW-1133">Transmembrane helix</keyword>
<dbReference type="NCBIfam" id="TIGR02454">
    <property type="entry name" value="ECF_T_CbiQ"/>
    <property type="match status" value="1"/>
</dbReference>
<name>A0ABS9Q0P5_9MICO</name>
<dbReference type="PANTHER" id="PTHR43723">
    <property type="entry name" value="COBALT TRANSPORT PROTEIN CBIQ"/>
    <property type="match status" value="1"/>
</dbReference>
<reference evidence="7 8" key="1">
    <citation type="submission" date="2022-02" db="EMBL/GenBank/DDBJ databases">
        <title>Uncovering new skin microbiome diversity through culturing and metagenomics.</title>
        <authorList>
            <person name="Conlan S."/>
            <person name="Deming C."/>
            <person name="Nisc Comparative Sequencing Program N."/>
            <person name="Segre J.A."/>
        </authorList>
    </citation>
    <scope>NUCLEOTIDE SEQUENCE [LARGE SCALE GENOMIC DNA]</scope>
    <source>
        <strain evidence="7 8">ACRQZ</strain>
    </source>
</reference>
<evidence type="ECO:0000256" key="6">
    <source>
        <dbReference type="SAM" id="Phobius"/>
    </source>
</evidence>
<evidence type="ECO:0000313" key="7">
    <source>
        <dbReference type="EMBL" id="MCG7320653.1"/>
    </source>
</evidence>
<accession>A0ABS9Q0P5</accession>
<feature type="transmembrane region" description="Helical" evidence="6">
    <location>
        <begin position="24"/>
        <end position="40"/>
    </location>
</feature>
<proteinExistence type="predicted"/>
<evidence type="ECO:0000256" key="2">
    <source>
        <dbReference type="ARBA" id="ARBA00022475"/>
    </source>
</evidence>
<comment type="caution">
    <text evidence="7">The sequence shown here is derived from an EMBL/GenBank/DDBJ whole genome shotgun (WGS) entry which is preliminary data.</text>
</comment>
<dbReference type="InterPro" id="IPR003339">
    <property type="entry name" value="ABC/ECF_trnsptr_transmembrane"/>
</dbReference>
<evidence type="ECO:0000256" key="5">
    <source>
        <dbReference type="ARBA" id="ARBA00023136"/>
    </source>
</evidence>
<keyword evidence="3 6" id="KW-0812">Transmembrane</keyword>
<dbReference type="EMBL" id="JAKRCV010000003">
    <property type="protein sequence ID" value="MCG7320653.1"/>
    <property type="molecule type" value="Genomic_DNA"/>
</dbReference>
<evidence type="ECO:0000256" key="1">
    <source>
        <dbReference type="ARBA" id="ARBA00004651"/>
    </source>
</evidence>
<keyword evidence="5 6" id="KW-0472">Membrane</keyword>
<keyword evidence="8" id="KW-1185">Reference proteome</keyword>
<feature type="transmembrane region" description="Helical" evidence="6">
    <location>
        <begin position="117"/>
        <end position="142"/>
    </location>
</feature>
<dbReference type="CDD" id="cd16914">
    <property type="entry name" value="EcfT"/>
    <property type="match status" value="1"/>
</dbReference>
<dbReference type="RefSeq" id="WP_029211210.1">
    <property type="nucleotide sequence ID" value="NZ_DAMCTM010000011.1"/>
</dbReference>
<evidence type="ECO:0000256" key="3">
    <source>
        <dbReference type="ARBA" id="ARBA00022692"/>
    </source>
</evidence>
<gene>
    <name evidence="7" type="primary">cbiQ</name>
    <name evidence="7" type="ORF">MHL29_01925</name>
</gene>
<dbReference type="PANTHER" id="PTHR43723:SF1">
    <property type="entry name" value="COBALT TRANSPORT PROTEIN CBIQ"/>
    <property type="match status" value="1"/>
</dbReference>
<organism evidence="7 8">
    <name type="scientific">Arsenicicoccus bolidensis</name>
    <dbReference type="NCBI Taxonomy" id="229480"/>
    <lineage>
        <taxon>Bacteria</taxon>
        <taxon>Bacillati</taxon>
        <taxon>Actinomycetota</taxon>
        <taxon>Actinomycetes</taxon>
        <taxon>Micrococcales</taxon>
        <taxon>Intrasporangiaceae</taxon>
        <taxon>Arsenicicoccus</taxon>
    </lineage>
</organism>
<keyword evidence="2" id="KW-1003">Cell membrane</keyword>
<evidence type="ECO:0000313" key="8">
    <source>
        <dbReference type="Proteomes" id="UP001521931"/>
    </source>
</evidence>
<dbReference type="Pfam" id="PF02361">
    <property type="entry name" value="CbiQ"/>
    <property type="match status" value="1"/>
</dbReference>
<dbReference type="InterPro" id="IPR012809">
    <property type="entry name" value="ECF_CbiQ"/>
</dbReference>
<evidence type="ECO:0000256" key="4">
    <source>
        <dbReference type="ARBA" id="ARBA00022989"/>
    </source>
</evidence>
<comment type="subcellular location">
    <subcellularLocation>
        <location evidence="1">Cell membrane</location>
        <topology evidence="1">Multi-pass membrane protein</topology>
    </subcellularLocation>
</comment>
<sequence>MAGLAIDDAAWAGAWRTRAVGDKALLSLGLVLVALVLPPWPASPLVALTSVIVMVGPARVPPSLVLRALRAPMAFIVASGLSVAVSVGAQAPGEGGAGPSAYGRWGPLAVTPESLEAAVGLTAHAVAGTLAVLVLASTTPMVDLLAALRRLRVPDACVEVASLTYRLLFVLMDAVRSIREAQAGRLGYHGHRASLRSAGMLTAAVLTRSWDRARRMEEGLAGRGYESALVTLPREQQRSGGFVAVSLVVLALLVASSMAVSTLGGGS</sequence>
<feature type="transmembrane region" description="Helical" evidence="6">
    <location>
        <begin position="242"/>
        <end position="264"/>
    </location>
</feature>
<protein>
    <submittedName>
        <fullName evidence="7">Cobalt ECF transporter T component CbiQ</fullName>
    </submittedName>
</protein>